<feature type="coiled-coil region" evidence="1">
    <location>
        <begin position="64"/>
        <end position="105"/>
    </location>
</feature>
<evidence type="ECO:0000256" key="2">
    <source>
        <dbReference type="SAM" id="MobiDB-lite"/>
    </source>
</evidence>
<feature type="region of interest" description="Disordered" evidence="2">
    <location>
        <begin position="1"/>
        <end position="53"/>
    </location>
</feature>
<accession>A0A9J6CGJ6</accession>
<dbReference type="AlphaFoldDB" id="A0A9J6CGJ6"/>
<dbReference type="EMBL" id="JADBJN010000001">
    <property type="protein sequence ID" value="KAG5681172.1"/>
    <property type="molecule type" value="Genomic_DNA"/>
</dbReference>
<reference evidence="3" key="1">
    <citation type="submission" date="2021-03" db="EMBL/GenBank/DDBJ databases">
        <title>Chromosome level genome of the anhydrobiotic midge Polypedilum vanderplanki.</title>
        <authorList>
            <person name="Yoshida Y."/>
            <person name="Kikawada T."/>
            <person name="Gusev O."/>
        </authorList>
    </citation>
    <scope>NUCLEOTIDE SEQUENCE</scope>
    <source>
        <strain evidence="3">NIAS01</strain>
        <tissue evidence="3">Whole body or cell culture</tissue>
    </source>
</reference>
<organism evidence="3 4">
    <name type="scientific">Polypedilum vanderplanki</name>
    <name type="common">Sleeping chironomid midge</name>
    <dbReference type="NCBI Taxonomy" id="319348"/>
    <lineage>
        <taxon>Eukaryota</taxon>
        <taxon>Metazoa</taxon>
        <taxon>Ecdysozoa</taxon>
        <taxon>Arthropoda</taxon>
        <taxon>Hexapoda</taxon>
        <taxon>Insecta</taxon>
        <taxon>Pterygota</taxon>
        <taxon>Neoptera</taxon>
        <taxon>Endopterygota</taxon>
        <taxon>Diptera</taxon>
        <taxon>Nematocera</taxon>
        <taxon>Chironomoidea</taxon>
        <taxon>Chironomidae</taxon>
        <taxon>Chironominae</taxon>
        <taxon>Polypedilum</taxon>
        <taxon>Polypedilum</taxon>
    </lineage>
</organism>
<evidence type="ECO:0000256" key="1">
    <source>
        <dbReference type="SAM" id="Coils"/>
    </source>
</evidence>
<gene>
    <name evidence="3" type="ORF">PVAND_010630</name>
</gene>
<feature type="compositionally biased region" description="Low complexity" evidence="2">
    <location>
        <begin position="13"/>
        <end position="25"/>
    </location>
</feature>
<dbReference type="Proteomes" id="UP001107558">
    <property type="component" value="Chromosome 1"/>
</dbReference>
<evidence type="ECO:0000313" key="4">
    <source>
        <dbReference type="Proteomes" id="UP001107558"/>
    </source>
</evidence>
<name>A0A9J6CGJ6_POLVA</name>
<dbReference type="OrthoDB" id="6615663at2759"/>
<keyword evidence="1" id="KW-0175">Coiled coil</keyword>
<keyword evidence="4" id="KW-1185">Reference proteome</keyword>
<protein>
    <submittedName>
        <fullName evidence="3">Uncharacterized protein</fullName>
    </submittedName>
</protein>
<feature type="compositionally biased region" description="Basic and acidic residues" evidence="2">
    <location>
        <begin position="43"/>
        <end position="52"/>
    </location>
</feature>
<evidence type="ECO:0000313" key="3">
    <source>
        <dbReference type="EMBL" id="KAG5681172.1"/>
    </source>
</evidence>
<sequence length="233" mass="27611">MSLDRKKSDCNMQQQQQQHHQQQQQDSSSGSNECLLQKRSTKHRDSLSKKNDQIVPRIYSSDDVEVLRLELENETRNRNEAQRKYSELHHKLEAFMQQVEESKKNPESKYDALIYKQNCVNDTVASQLSEAKDKLASLTHSLKSVQVCGKDCQLTSRDLILNYDCMTKNEILKEIKKFERMQIDLKSNLDRMQYKIDHESKEYYNLVDQFQKLQIELYYLQNLNDKHSSKAVW</sequence>
<proteinExistence type="predicted"/>
<comment type="caution">
    <text evidence="3">The sequence shown here is derived from an EMBL/GenBank/DDBJ whole genome shotgun (WGS) entry which is preliminary data.</text>
</comment>